<dbReference type="AlphaFoldDB" id="A0AAD6XEY5"/>
<feature type="transmembrane region" description="Helical" evidence="5">
    <location>
        <begin position="148"/>
        <end position="168"/>
    </location>
</feature>
<sequence length="253" mass="27515">MFLASVKVHSSYKERSTVPPNCRSKPSASRRLIVALAMIAFPSSCLPLYLFPLYHQRHMPSAPSAPLLGLFFTFSTTVLLTLVSVSAPTWDKISFLDAGSRSAIIHFGVFGFTRRKASVGYRFNPSSLDFNDRSLHTPVILNLTRTLMLHPIGAGLAGLAFVSGISGVSCHRAGTAAMIFLAALTNVVCIMAFLFDMVLFGIARNSFRGQGIPSQYGNACWLTLAALVSIFLGFSTAACGMFSRYKKRTKPVF</sequence>
<dbReference type="Pfam" id="PF06687">
    <property type="entry name" value="SUR7"/>
    <property type="match status" value="1"/>
</dbReference>
<evidence type="ECO:0000256" key="1">
    <source>
        <dbReference type="ARBA" id="ARBA00004141"/>
    </source>
</evidence>
<feature type="transmembrane region" description="Helical" evidence="5">
    <location>
        <begin position="180"/>
        <end position="202"/>
    </location>
</feature>
<evidence type="ECO:0000313" key="7">
    <source>
        <dbReference type="Proteomes" id="UP001218188"/>
    </source>
</evidence>
<organism evidence="6 7">
    <name type="scientific">Mycena alexandri</name>
    <dbReference type="NCBI Taxonomy" id="1745969"/>
    <lineage>
        <taxon>Eukaryota</taxon>
        <taxon>Fungi</taxon>
        <taxon>Dikarya</taxon>
        <taxon>Basidiomycota</taxon>
        <taxon>Agaricomycotina</taxon>
        <taxon>Agaricomycetes</taxon>
        <taxon>Agaricomycetidae</taxon>
        <taxon>Agaricales</taxon>
        <taxon>Marasmiineae</taxon>
        <taxon>Mycenaceae</taxon>
        <taxon>Mycena</taxon>
    </lineage>
</organism>
<keyword evidence="4 5" id="KW-0472">Membrane</keyword>
<evidence type="ECO:0000256" key="5">
    <source>
        <dbReference type="SAM" id="Phobius"/>
    </source>
</evidence>
<gene>
    <name evidence="6" type="ORF">C8F04DRAFT_1064964</name>
</gene>
<evidence type="ECO:0008006" key="8">
    <source>
        <dbReference type="Google" id="ProtNLM"/>
    </source>
</evidence>
<keyword evidence="2 5" id="KW-0812">Transmembrane</keyword>
<comment type="caution">
    <text evidence="6">The sequence shown here is derived from an EMBL/GenBank/DDBJ whole genome shotgun (WGS) entry which is preliminary data.</text>
</comment>
<evidence type="ECO:0000256" key="2">
    <source>
        <dbReference type="ARBA" id="ARBA00022692"/>
    </source>
</evidence>
<dbReference type="GO" id="GO:0032153">
    <property type="term" value="C:cell division site"/>
    <property type="evidence" value="ECO:0007669"/>
    <property type="project" value="TreeGrafter"/>
</dbReference>
<evidence type="ECO:0000256" key="4">
    <source>
        <dbReference type="ARBA" id="ARBA00023136"/>
    </source>
</evidence>
<dbReference type="GO" id="GO:0035838">
    <property type="term" value="C:growing cell tip"/>
    <property type="evidence" value="ECO:0007669"/>
    <property type="project" value="TreeGrafter"/>
</dbReference>
<reference evidence="6" key="1">
    <citation type="submission" date="2023-03" db="EMBL/GenBank/DDBJ databases">
        <title>Massive genome expansion in bonnet fungi (Mycena s.s.) driven by repeated elements and novel gene families across ecological guilds.</title>
        <authorList>
            <consortium name="Lawrence Berkeley National Laboratory"/>
            <person name="Harder C.B."/>
            <person name="Miyauchi S."/>
            <person name="Viragh M."/>
            <person name="Kuo A."/>
            <person name="Thoen E."/>
            <person name="Andreopoulos B."/>
            <person name="Lu D."/>
            <person name="Skrede I."/>
            <person name="Drula E."/>
            <person name="Henrissat B."/>
            <person name="Morin E."/>
            <person name="Kohler A."/>
            <person name="Barry K."/>
            <person name="LaButti K."/>
            <person name="Morin E."/>
            <person name="Salamov A."/>
            <person name="Lipzen A."/>
            <person name="Mereny Z."/>
            <person name="Hegedus B."/>
            <person name="Baldrian P."/>
            <person name="Stursova M."/>
            <person name="Weitz H."/>
            <person name="Taylor A."/>
            <person name="Grigoriev I.V."/>
            <person name="Nagy L.G."/>
            <person name="Martin F."/>
            <person name="Kauserud H."/>
        </authorList>
    </citation>
    <scope>NUCLEOTIDE SEQUENCE</scope>
    <source>
        <strain evidence="6">CBHHK200</strain>
    </source>
</reference>
<dbReference type="PANTHER" id="PTHR28013">
    <property type="entry name" value="PROTEIN DCV1-RELATED"/>
    <property type="match status" value="1"/>
</dbReference>
<protein>
    <recommendedName>
        <fullName evidence="8">Pali-domain-containing protein</fullName>
    </recommendedName>
</protein>
<dbReference type="Proteomes" id="UP001218188">
    <property type="component" value="Unassembled WGS sequence"/>
</dbReference>
<proteinExistence type="predicted"/>
<keyword evidence="7" id="KW-1185">Reference proteome</keyword>
<comment type="subcellular location">
    <subcellularLocation>
        <location evidence="1">Membrane</location>
        <topology evidence="1">Multi-pass membrane protein</topology>
    </subcellularLocation>
</comment>
<dbReference type="GO" id="GO:0005886">
    <property type="term" value="C:plasma membrane"/>
    <property type="evidence" value="ECO:0007669"/>
    <property type="project" value="InterPro"/>
</dbReference>
<dbReference type="InterPro" id="IPR009571">
    <property type="entry name" value="SUR7/Rim9-like_fungi"/>
</dbReference>
<dbReference type="EMBL" id="JARJCM010000004">
    <property type="protein sequence ID" value="KAJ7045486.1"/>
    <property type="molecule type" value="Genomic_DNA"/>
</dbReference>
<feature type="transmembrane region" description="Helical" evidence="5">
    <location>
        <begin position="66"/>
        <end position="87"/>
    </location>
</feature>
<name>A0AAD6XEY5_9AGAR</name>
<feature type="transmembrane region" description="Helical" evidence="5">
    <location>
        <begin position="222"/>
        <end position="243"/>
    </location>
</feature>
<dbReference type="PANTHER" id="PTHR28013:SF3">
    <property type="entry name" value="PROTEIN DCV1-RELATED"/>
    <property type="match status" value="1"/>
</dbReference>
<feature type="transmembrane region" description="Helical" evidence="5">
    <location>
        <begin position="33"/>
        <end position="54"/>
    </location>
</feature>
<dbReference type="InterPro" id="IPR051380">
    <property type="entry name" value="pH-response_reg_palI/RIM9"/>
</dbReference>
<evidence type="ECO:0000256" key="3">
    <source>
        <dbReference type="ARBA" id="ARBA00022989"/>
    </source>
</evidence>
<accession>A0AAD6XEY5</accession>
<evidence type="ECO:0000313" key="6">
    <source>
        <dbReference type="EMBL" id="KAJ7045486.1"/>
    </source>
</evidence>
<keyword evidence="3 5" id="KW-1133">Transmembrane helix</keyword>